<sequence>MNILRITGLVATAQARLATITLKAPLMQAARLLSRPQIDLVVVCHPDGTIAGVVSKTDVVKQIGHCAGSACQTLACELMTAEPVCCEPQDQVSDVLALMERHSLVHLPVLDETRRPIGVVAARDALQLLVREGEYEESLVRQYVMGAGYH</sequence>
<dbReference type="RefSeq" id="WP_106445302.1">
    <property type="nucleotide sequence ID" value="NZ_CP027669.1"/>
</dbReference>
<dbReference type="Gene3D" id="3.10.580.10">
    <property type="entry name" value="CBS-domain"/>
    <property type="match status" value="1"/>
</dbReference>
<dbReference type="KEGG" id="simp:C6571_02575"/>
<dbReference type="Pfam" id="PF00571">
    <property type="entry name" value="CBS"/>
    <property type="match status" value="2"/>
</dbReference>
<dbReference type="OrthoDB" id="9794094at2"/>
<evidence type="ECO:0000256" key="2">
    <source>
        <dbReference type="PROSITE-ProRule" id="PRU00703"/>
    </source>
</evidence>
<dbReference type="AlphaFoldDB" id="A0A2S0MWP4"/>
<feature type="domain" description="CBS" evidence="3">
    <location>
        <begin position="79"/>
        <end position="137"/>
    </location>
</feature>
<dbReference type="SMART" id="SM00116">
    <property type="entry name" value="CBS"/>
    <property type="match status" value="2"/>
</dbReference>
<dbReference type="PANTHER" id="PTHR43080:SF2">
    <property type="entry name" value="CBS DOMAIN-CONTAINING PROTEIN"/>
    <property type="match status" value="1"/>
</dbReference>
<name>A0A2S0MWP4_9BURK</name>
<dbReference type="InterPro" id="IPR046342">
    <property type="entry name" value="CBS_dom_sf"/>
</dbReference>
<evidence type="ECO:0000256" key="1">
    <source>
        <dbReference type="ARBA" id="ARBA00023122"/>
    </source>
</evidence>
<protein>
    <submittedName>
        <fullName evidence="4">Signal-transduction protein</fullName>
    </submittedName>
</protein>
<keyword evidence="5" id="KW-1185">Reference proteome</keyword>
<keyword evidence="1 2" id="KW-0129">CBS domain</keyword>
<dbReference type="PROSITE" id="PS51371">
    <property type="entry name" value="CBS"/>
    <property type="match status" value="1"/>
</dbReference>
<reference evidence="4 5" key="1">
    <citation type="submission" date="2018-03" db="EMBL/GenBank/DDBJ databases">
        <title>Genome sequencing of Simplicispira sp.</title>
        <authorList>
            <person name="Kim S.-J."/>
            <person name="Heo J."/>
            <person name="Kwon S.-W."/>
        </authorList>
    </citation>
    <scope>NUCLEOTIDE SEQUENCE [LARGE SCALE GENOMIC DNA]</scope>
    <source>
        <strain evidence="4 5">SC1-8</strain>
    </source>
</reference>
<dbReference type="PANTHER" id="PTHR43080">
    <property type="entry name" value="CBS DOMAIN-CONTAINING PROTEIN CBSX3, MITOCHONDRIAL"/>
    <property type="match status" value="1"/>
</dbReference>
<accession>A0A2S0MWP4</accession>
<organism evidence="4 5">
    <name type="scientific">Simplicispira suum</name>
    <dbReference type="NCBI Taxonomy" id="2109915"/>
    <lineage>
        <taxon>Bacteria</taxon>
        <taxon>Pseudomonadati</taxon>
        <taxon>Pseudomonadota</taxon>
        <taxon>Betaproteobacteria</taxon>
        <taxon>Burkholderiales</taxon>
        <taxon>Comamonadaceae</taxon>
        <taxon>Simplicispira</taxon>
    </lineage>
</organism>
<proteinExistence type="predicted"/>
<gene>
    <name evidence="4" type="ORF">C6571_02575</name>
</gene>
<dbReference type="InterPro" id="IPR000644">
    <property type="entry name" value="CBS_dom"/>
</dbReference>
<dbReference type="InterPro" id="IPR051257">
    <property type="entry name" value="Diverse_CBS-Domain"/>
</dbReference>
<evidence type="ECO:0000313" key="5">
    <source>
        <dbReference type="Proteomes" id="UP000239326"/>
    </source>
</evidence>
<evidence type="ECO:0000313" key="4">
    <source>
        <dbReference type="EMBL" id="AVO40309.1"/>
    </source>
</evidence>
<evidence type="ECO:0000259" key="3">
    <source>
        <dbReference type="PROSITE" id="PS51371"/>
    </source>
</evidence>
<dbReference type="Proteomes" id="UP000239326">
    <property type="component" value="Chromosome"/>
</dbReference>
<dbReference type="EMBL" id="CP027669">
    <property type="protein sequence ID" value="AVO40309.1"/>
    <property type="molecule type" value="Genomic_DNA"/>
</dbReference>
<dbReference type="SUPFAM" id="SSF54631">
    <property type="entry name" value="CBS-domain pair"/>
    <property type="match status" value="1"/>
</dbReference>